<dbReference type="InterPro" id="IPR002575">
    <property type="entry name" value="Aminoglycoside_PTrfase"/>
</dbReference>
<dbReference type="STRING" id="1075090.GOAMR_54_00030"/>
<dbReference type="Pfam" id="PF01636">
    <property type="entry name" value="APH"/>
    <property type="match status" value="1"/>
</dbReference>
<accession>G7GSB8</accession>
<feature type="domain" description="Aminoglycoside phosphotransferase" evidence="2">
    <location>
        <begin position="111"/>
        <end position="295"/>
    </location>
</feature>
<dbReference type="Gene3D" id="3.90.1200.10">
    <property type="match status" value="1"/>
</dbReference>
<sequence length="380" mass="41316">MDIAAASPDVGRPELSAPTMPTSADQITPEWMSGILTDSHPGAVVDEVSVVLRDDGTNRRARLALTYSEGSGPATVFVKSVDPDHRLLLTMTSGLFHEPRLFAADVPLPVDHPTVYAALFDEEAENFLLVMEDIAARDADPRDSLRPLTPELAAAGVRALGRLHSRYWGARLDVPELSWLEPFVAFDGLQYAPLPSALEKLDESTPQSVLSMTIGQLVDEVWKPYIGTLTTTTQTLLHGDAHIGNTYVTPDGDVGLLDWQMVRRGNWSLDVGYFLQGSLTVDDRRTHERALLAEYRSALDLPESELPSADEIWLRYRASVAHGLATWLATASADGGLWQRPEIALALAQRYAVAYGDLDTPAAIAEIVVASGAERSPDPA</sequence>
<dbReference type="EMBL" id="BAED01000054">
    <property type="protein sequence ID" value="GAB06493.1"/>
    <property type="molecule type" value="Genomic_DNA"/>
</dbReference>
<proteinExistence type="predicted"/>
<evidence type="ECO:0000313" key="4">
    <source>
        <dbReference type="Proteomes" id="UP000006023"/>
    </source>
</evidence>
<gene>
    <name evidence="3" type="ORF">GOAMR_54_00030</name>
</gene>
<dbReference type="Proteomes" id="UP000006023">
    <property type="component" value="Unassembled WGS sequence"/>
</dbReference>
<organism evidence="3 4">
    <name type="scientific">Gordonia amarae NBRC 15530</name>
    <dbReference type="NCBI Taxonomy" id="1075090"/>
    <lineage>
        <taxon>Bacteria</taxon>
        <taxon>Bacillati</taxon>
        <taxon>Actinomycetota</taxon>
        <taxon>Actinomycetes</taxon>
        <taxon>Mycobacteriales</taxon>
        <taxon>Gordoniaceae</taxon>
        <taxon>Gordonia</taxon>
    </lineage>
</organism>
<evidence type="ECO:0000256" key="1">
    <source>
        <dbReference type="SAM" id="MobiDB-lite"/>
    </source>
</evidence>
<keyword evidence="4" id="KW-1185">Reference proteome</keyword>
<evidence type="ECO:0000259" key="2">
    <source>
        <dbReference type="Pfam" id="PF01636"/>
    </source>
</evidence>
<dbReference type="InterPro" id="IPR011009">
    <property type="entry name" value="Kinase-like_dom_sf"/>
</dbReference>
<dbReference type="SUPFAM" id="SSF56112">
    <property type="entry name" value="Protein kinase-like (PK-like)"/>
    <property type="match status" value="1"/>
</dbReference>
<name>G7GSB8_9ACTN</name>
<dbReference type="AlphaFoldDB" id="G7GSB8"/>
<feature type="region of interest" description="Disordered" evidence="1">
    <location>
        <begin position="1"/>
        <end position="22"/>
    </location>
</feature>
<dbReference type="eggNOG" id="COG2334">
    <property type="taxonomic scope" value="Bacteria"/>
</dbReference>
<protein>
    <recommendedName>
        <fullName evidence="2">Aminoglycoside phosphotransferase domain-containing protein</fullName>
    </recommendedName>
</protein>
<comment type="caution">
    <text evidence="3">The sequence shown here is derived from an EMBL/GenBank/DDBJ whole genome shotgun (WGS) entry which is preliminary data.</text>
</comment>
<reference evidence="3 4" key="1">
    <citation type="submission" date="2011-11" db="EMBL/GenBank/DDBJ databases">
        <title>Whole genome shotgun sequence of Gordonia amarae NBRC 15530.</title>
        <authorList>
            <person name="Takarada H."/>
            <person name="Hosoyama A."/>
            <person name="Tsuchikane K."/>
            <person name="Katsumata H."/>
            <person name="Yamazaki S."/>
            <person name="Fujita N."/>
        </authorList>
    </citation>
    <scope>NUCLEOTIDE SEQUENCE [LARGE SCALE GENOMIC DNA]</scope>
    <source>
        <strain evidence="3 4">NBRC 15530</strain>
    </source>
</reference>
<evidence type="ECO:0000313" key="3">
    <source>
        <dbReference type="EMBL" id="GAB06493.1"/>
    </source>
</evidence>